<dbReference type="Proteomes" id="UP000621560">
    <property type="component" value="Unassembled WGS sequence"/>
</dbReference>
<feature type="region of interest" description="Disordered" evidence="1">
    <location>
        <begin position="189"/>
        <end position="243"/>
    </location>
</feature>
<name>A0A927GTG3_9BACL</name>
<proteinExistence type="predicted"/>
<evidence type="ECO:0000313" key="4">
    <source>
        <dbReference type="EMBL" id="MBD2847548.1"/>
    </source>
</evidence>
<dbReference type="EMBL" id="JACXIZ010000041">
    <property type="protein sequence ID" value="MBD2847548.1"/>
    <property type="molecule type" value="Genomic_DNA"/>
</dbReference>
<dbReference type="Gene3D" id="3.30.457.10">
    <property type="entry name" value="Copper amine oxidase-like, N-terminal domain"/>
    <property type="match status" value="1"/>
</dbReference>
<dbReference type="AlphaFoldDB" id="A0A927GTG3"/>
<dbReference type="RefSeq" id="WP_190920658.1">
    <property type="nucleotide sequence ID" value="NZ_JACXIZ010000041.1"/>
</dbReference>
<comment type="caution">
    <text evidence="4">The sequence shown here is derived from an EMBL/GenBank/DDBJ whole genome shotgun (WGS) entry which is preliminary data.</text>
</comment>
<feature type="signal peptide" evidence="2">
    <location>
        <begin position="1"/>
        <end position="25"/>
    </location>
</feature>
<organism evidence="4 5">
    <name type="scientific">Paenibacillus sabuli</name>
    <dbReference type="NCBI Taxonomy" id="2772509"/>
    <lineage>
        <taxon>Bacteria</taxon>
        <taxon>Bacillati</taxon>
        <taxon>Bacillota</taxon>
        <taxon>Bacilli</taxon>
        <taxon>Bacillales</taxon>
        <taxon>Paenibacillaceae</taxon>
        <taxon>Paenibacillus</taxon>
    </lineage>
</organism>
<keyword evidence="5" id="KW-1185">Reference proteome</keyword>
<evidence type="ECO:0000256" key="1">
    <source>
        <dbReference type="SAM" id="MobiDB-lite"/>
    </source>
</evidence>
<gene>
    <name evidence="4" type="ORF">IDH44_20350</name>
</gene>
<sequence length="344" mass="36276">MRKKWLGLVLGTALLSGAVAPTAGAAGEGREAIQVQSRYVSMHFDGARVSLPNGQYAFIHKGTTYIPLRLAANALQKQVTWTSSTRTVTLSEPTPAQREELREWLGHAAQTEPQPYPVETLTAAPSSVNLVVLGESVTLPASTPIYNVDGFTYVPLRFLSEAVGARIGWDNQAKALTAESPAYLARLEQPDPSVQPDESGTDGEAPDGEAPQSVPAPTPGGPGGNPILPGPAPGGGDDDTDDDEAQRIKQAAYDELDALRSACKSAALALGVQYLSADSAERERLLAEGQDEVAACTADFERIMASAADELEAIGHSAAILDAFRDEFEAELEAGRELVEQLAG</sequence>
<dbReference type="SUPFAM" id="SSF55383">
    <property type="entry name" value="Copper amine oxidase, domain N"/>
    <property type="match status" value="1"/>
</dbReference>
<feature type="domain" description="Copper amine oxidase-like N-terminal" evidence="3">
    <location>
        <begin position="121"/>
        <end position="175"/>
    </location>
</feature>
<evidence type="ECO:0000256" key="2">
    <source>
        <dbReference type="SAM" id="SignalP"/>
    </source>
</evidence>
<feature type="domain" description="Copper amine oxidase-like N-terminal" evidence="3">
    <location>
        <begin position="57"/>
        <end position="91"/>
    </location>
</feature>
<keyword evidence="2" id="KW-0732">Signal</keyword>
<dbReference type="InterPro" id="IPR012854">
    <property type="entry name" value="Cu_amine_oxidase-like_N"/>
</dbReference>
<dbReference type="InterPro" id="IPR036582">
    <property type="entry name" value="Mao_N_sf"/>
</dbReference>
<accession>A0A927GTG3</accession>
<dbReference type="Pfam" id="PF07833">
    <property type="entry name" value="Cu_amine_oxidN1"/>
    <property type="match status" value="2"/>
</dbReference>
<feature type="chain" id="PRO_5037689950" evidence="2">
    <location>
        <begin position="26"/>
        <end position="344"/>
    </location>
</feature>
<protein>
    <submittedName>
        <fullName evidence="4">Copper amine oxidase N-terminal domain-containing protein</fullName>
    </submittedName>
</protein>
<reference evidence="4" key="1">
    <citation type="submission" date="2020-09" db="EMBL/GenBank/DDBJ databases">
        <title>A novel bacterium of genus Paenibacillus, isolated from South China Sea.</title>
        <authorList>
            <person name="Huang H."/>
            <person name="Mo K."/>
            <person name="Hu Y."/>
        </authorList>
    </citation>
    <scope>NUCLEOTIDE SEQUENCE</scope>
    <source>
        <strain evidence="4">IB182496</strain>
    </source>
</reference>
<evidence type="ECO:0000313" key="5">
    <source>
        <dbReference type="Proteomes" id="UP000621560"/>
    </source>
</evidence>
<evidence type="ECO:0000259" key="3">
    <source>
        <dbReference type="Pfam" id="PF07833"/>
    </source>
</evidence>